<dbReference type="Gene3D" id="2.60.40.10">
    <property type="entry name" value="Immunoglobulins"/>
    <property type="match status" value="1"/>
</dbReference>
<feature type="domain" description="HYR-like" evidence="1">
    <location>
        <begin position="558"/>
        <end position="621"/>
    </location>
</feature>
<accession>A0A1M5F4H3</accession>
<feature type="non-terminal residue" evidence="2">
    <location>
        <position position="1"/>
    </location>
</feature>
<feature type="non-terminal residue" evidence="2">
    <location>
        <position position="670"/>
    </location>
</feature>
<proteinExistence type="predicted"/>
<organism evidence="2 3">
    <name type="scientific">Flavobacterium fontis</name>
    <dbReference type="NCBI Taxonomy" id="1124188"/>
    <lineage>
        <taxon>Bacteria</taxon>
        <taxon>Pseudomonadati</taxon>
        <taxon>Bacteroidota</taxon>
        <taxon>Flavobacteriia</taxon>
        <taxon>Flavobacteriales</taxon>
        <taxon>Flavobacteriaceae</taxon>
        <taxon>Flavobacterium</taxon>
    </lineage>
</organism>
<evidence type="ECO:0000313" key="2">
    <source>
        <dbReference type="EMBL" id="SHF86366.1"/>
    </source>
</evidence>
<protein>
    <recommendedName>
        <fullName evidence="1">HYR-like domain-containing protein</fullName>
    </recommendedName>
</protein>
<dbReference type="Proteomes" id="UP000184147">
    <property type="component" value="Unassembled WGS sequence"/>
</dbReference>
<dbReference type="InterPro" id="IPR013783">
    <property type="entry name" value="Ig-like_fold"/>
</dbReference>
<dbReference type="InterPro" id="IPR057078">
    <property type="entry name" value="HYR-4C"/>
</dbReference>
<dbReference type="Pfam" id="PF23237">
    <property type="entry name" value="HYR_4C"/>
    <property type="match status" value="1"/>
</dbReference>
<evidence type="ECO:0000313" key="3">
    <source>
        <dbReference type="Proteomes" id="UP000184147"/>
    </source>
</evidence>
<sequence>AQVNLTQVSTSNPNVTLDPTTGAVNVAPGTPAGTYTLVYQICEILNPANCDTATVTVTVNAPQIIANDDNGTPINGFAGGTAFTNVLVNDTLNGQPVVASQVNTTFVSSTNPGITLVGTDVVVAPGTPAGSYQLVYQICEVINPSNCDTATVFVTVNAPQIIANDDNGTPINGFAGGTAFTNVLVNDTLNGQPVVASQVNTTFVSSTNPGITLVGTDVVVAPGTPAGSYQLVYQICEVINPSNCDTATVFVTVNAPQIIANDDNGTPINGFAGGTAFTNVLVNDTLNGQPVVASQVNTTFVSSTNPGITLVGTDVVVAPGTPAGSYQLVYQICEVINPSNCDTATVFVTVNAPQIIANDDNGTPINGFAGGTAFTNVLVNDTLNGQPVVASQVNTTFVSSTNPGITLVGTDVVVAPGTPAGSYQLVYQICEVINPSNCDTATVFVTVNAATIVANDDIYTTLCSSNGVFGNAISNDTLNGSPINGPISFTLLSGTAPNVSIDNNGNISLTSFGSCGTYTFTYQICEVLNPNNCDTATITITIQDTTNPTFVEALPADVTAECSNVPAAVTLTATDNCGAANVTFNEVTTAGSCPGAYTLTRTWTATDACGNTTTHVQTVTVQDTTNPTFVEALPADVTAECSNVPAAVTLTATDNCGAANVTFNEVTTAG</sequence>
<gene>
    <name evidence="2" type="ORF">SAMN05444377_1301</name>
</gene>
<name>A0A1M5F4H3_9FLAO</name>
<dbReference type="EMBL" id="FQVQ01000030">
    <property type="protein sequence ID" value="SHF86366.1"/>
    <property type="molecule type" value="Genomic_DNA"/>
</dbReference>
<reference evidence="2 3" key="1">
    <citation type="submission" date="2016-11" db="EMBL/GenBank/DDBJ databases">
        <authorList>
            <person name="Jaros S."/>
            <person name="Januszkiewicz K."/>
            <person name="Wedrychowicz H."/>
        </authorList>
    </citation>
    <scope>NUCLEOTIDE SEQUENCE [LARGE SCALE GENOMIC DNA]</scope>
    <source>
        <strain evidence="2 3">DSM 25660</strain>
    </source>
</reference>
<keyword evidence="3" id="KW-1185">Reference proteome</keyword>
<dbReference type="AlphaFoldDB" id="A0A1M5F4H3"/>
<dbReference type="STRING" id="1124188.SAMN05444377_1301"/>
<evidence type="ECO:0000259" key="1">
    <source>
        <dbReference type="Pfam" id="PF23237"/>
    </source>
</evidence>